<feature type="domain" description="NACHT" evidence="2">
    <location>
        <begin position="86"/>
        <end position="240"/>
    </location>
</feature>
<organism evidence="3 4">
    <name type="scientific">Psilocybe cf. subviscida</name>
    <dbReference type="NCBI Taxonomy" id="2480587"/>
    <lineage>
        <taxon>Eukaryota</taxon>
        <taxon>Fungi</taxon>
        <taxon>Dikarya</taxon>
        <taxon>Basidiomycota</taxon>
        <taxon>Agaricomycotina</taxon>
        <taxon>Agaricomycetes</taxon>
        <taxon>Agaricomycetidae</taxon>
        <taxon>Agaricales</taxon>
        <taxon>Agaricineae</taxon>
        <taxon>Strophariaceae</taxon>
        <taxon>Psilocybe</taxon>
    </lineage>
</organism>
<sequence length="578" mass="64627">MFTNARNIHISGAASFVHNGHNYNVGSSAEALHDGIRLLVSRAVKGAMHNSGERFDAPTCHEETRTAIQEDLLGWADELVNNLNRLVTWLYGPAGAGKSAIAQTIAQKLDARGQLTASFFFSRASGSSGRGAETDFVATLAYQLSQSVPATKPHIAAAVRDNPLVLDLALQDQVDRIIVAPLIAVSKPFSGPERPMVVVVDGLDECRREHDAQRRVVDALILGLCRIPHHTHKLFITSRPEHKIVAIFGKYEGKLLRRMELDNKWNPDRDIRTFLNASFADIRRSHFYFHSHPVDERWPGPDAIETLVRRSSGQFIYASVVLKYIKSDENYSPVARLGTILSLDNDDDRPYAELDALYEYAFSQIQGANRLRVLTIISLEQGYHKLSVIFSKVVPPLLTFLSEFMGIELDEIKFYLLQLASLLVLNEESGRIHYMHASLLDFLKDQTRSGDFYINTPTIGIGIVGRAVELLEDGTALKARISTSCLQVPIITLMHRSQRPTSMAILIAIPPHYANMLPPDQKFRIYSLVSNFDIVETVLCKIDTVFIETGYSALALNNYVKWVLEESKVCRYLSHGDA</sequence>
<keyword evidence="1" id="KW-0677">Repeat</keyword>
<evidence type="ECO:0000313" key="3">
    <source>
        <dbReference type="EMBL" id="KAF5327842.1"/>
    </source>
</evidence>
<dbReference type="PROSITE" id="PS50837">
    <property type="entry name" value="NACHT"/>
    <property type="match status" value="1"/>
</dbReference>
<dbReference type="AlphaFoldDB" id="A0A8H5BQU0"/>
<dbReference type="InterPro" id="IPR007111">
    <property type="entry name" value="NACHT_NTPase"/>
</dbReference>
<dbReference type="SUPFAM" id="SSF52540">
    <property type="entry name" value="P-loop containing nucleoside triphosphate hydrolases"/>
    <property type="match status" value="1"/>
</dbReference>
<dbReference type="Pfam" id="PF24883">
    <property type="entry name" value="NPHP3_N"/>
    <property type="match status" value="1"/>
</dbReference>
<dbReference type="Gene3D" id="3.40.50.300">
    <property type="entry name" value="P-loop containing nucleotide triphosphate hydrolases"/>
    <property type="match status" value="1"/>
</dbReference>
<evidence type="ECO:0000313" key="4">
    <source>
        <dbReference type="Proteomes" id="UP000567179"/>
    </source>
</evidence>
<reference evidence="3 4" key="1">
    <citation type="journal article" date="2020" name="ISME J.">
        <title>Uncovering the hidden diversity of litter-decomposition mechanisms in mushroom-forming fungi.</title>
        <authorList>
            <person name="Floudas D."/>
            <person name="Bentzer J."/>
            <person name="Ahren D."/>
            <person name="Johansson T."/>
            <person name="Persson P."/>
            <person name="Tunlid A."/>
        </authorList>
    </citation>
    <scope>NUCLEOTIDE SEQUENCE [LARGE SCALE GENOMIC DNA]</scope>
    <source>
        <strain evidence="3 4">CBS 101986</strain>
    </source>
</reference>
<evidence type="ECO:0000259" key="2">
    <source>
        <dbReference type="PROSITE" id="PS50837"/>
    </source>
</evidence>
<gene>
    <name evidence="3" type="ORF">D9619_004965</name>
</gene>
<protein>
    <recommendedName>
        <fullName evidence="2">NACHT domain-containing protein</fullName>
    </recommendedName>
</protein>
<evidence type="ECO:0000256" key="1">
    <source>
        <dbReference type="ARBA" id="ARBA00022737"/>
    </source>
</evidence>
<accession>A0A8H5BQU0</accession>
<dbReference type="InterPro" id="IPR027417">
    <property type="entry name" value="P-loop_NTPase"/>
</dbReference>
<keyword evidence="4" id="KW-1185">Reference proteome</keyword>
<comment type="caution">
    <text evidence="3">The sequence shown here is derived from an EMBL/GenBank/DDBJ whole genome shotgun (WGS) entry which is preliminary data.</text>
</comment>
<name>A0A8H5BQU0_9AGAR</name>
<dbReference type="PANTHER" id="PTHR10039">
    <property type="entry name" value="AMELOGENIN"/>
    <property type="match status" value="1"/>
</dbReference>
<dbReference type="InterPro" id="IPR056884">
    <property type="entry name" value="NPHP3-like_N"/>
</dbReference>
<dbReference type="Proteomes" id="UP000567179">
    <property type="component" value="Unassembled WGS sequence"/>
</dbReference>
<proteinExistence type="predicted"/>
<dbReference type="PANTHER" id="PTHR10039:SF16">
    <property type="entry name" value="GPI INOSITOL-DEACYLASE"/>
    <property type="match status" value="1"/>
</dbReference>
<dbReference type="EMBL" id="JAACJJ010000014">
    <property type="protein sequence ID" value="KAF5327842.1"/>
    <property type="molecule type" value="Genomic_DNA"/>
</dbReference>
<dbReference type="OrthoDB" id="7464126at2759"/>